<dbReference type="RefSeq" id="WP_131238363.1">
    <property type="nucleotide sequence ID" value="NZ_SJTH01000053.1"/>
</dbReference>
<proteinExistence type="predicted"/>
<keyword evidence="5 6" id="KW-0472">Membrane</keyword>
<evidence type="ECO:0000256" key="3">
    <source>
        <dbReference type="ARBA" id="ARBA00022692"/>
    </source>
</evidence>
<feature type="transmembrane region" description="Helical" evidence="6">
    <location>
        <begin position="167"/>
        <end position="184"/>
    </location>
</feature>
<dbReference type="InterPro" id="IPR011701">
    <property type="entry name" value="MFS"/>
</dbReference>
<feature type="transmembrane region" description="Helical" evidence="6">
    <location>
        <begin position="95"/>
        <end position="115"/>
    </location>
</feature>
<sequence length="409" mass="45096">MNRSFYALLISQTSTNLGFALYTMIVVLHLFNETGSTALSAAVTLVSVIARMGSGLILPAISDRFLLTHLLKFAQMSQLLLLVILFVLFQQILTTAILVITFIILATISFFNGFFSPIKSSLVKSIVDDSRRVKANSLISSVDQTFLFAGWTFGGMLLAFLGDETTFAITFGLLGISIVSLLFVRVNKPITIHSHGGYLESLTTGWKQLFHHKGLRILVIMDLMEAWVGTIWIGAVTLTFTQEALGKGETWWGYINGSYYLGTIIGGIIVFRLSKWIQGRLTVFMLAGSFFFGLLTFIYGFISQPFLALVLVLLMGPAYQLRDLAQETMFQNSVDDQTLTKILAARSTLVQFIFIFSVIGIGVLTDLIGVRLIYILSGCLLLISAIYGFIHLHMKGIGSSLEAEKVKAS</sequence>
<evidence type="ECO:0000313" key="8">
    <source>
        <dbReference type="Proteomes" id="UP000293846"/>
    </source>
</evidence>
<evidence type="ECO:0000313" key="7">
    <source>
        <dbReference type="EMBL" id="TCJ01686.1"/>
    </source>
</evidence>
<dbReference type="GO" id="GO:0005886">
    <property type="term" value="C:plasma membrane"/>
    <property type="evidence" value="ECO:0007669"/>
    <property type="project" value="UniProtKB-SubCell"/>
</dbReference>
<accession>A0A4R1AUG4</accession>
<feature type="transmembrane region" description="Helical" evidence="6">
    <location>
        <begin position="70"/>
        <end position="89"/>
    </location>
</feature>
<feature type="transmembrane region" description="Helical" evidence="6">
    <location>
        <begin position="37"/>
        <end position="58"/>
    </location>
</feature>
<name>A0A4R1AUG4_9BACI</name>
<feature type="transmembrane region" description="Helical" evidence="6">
    <location>
        <begin position="136"/>
        <end position="161"/>
    </location>
</feature>
<dbReference type="PANTHER" id="PTHR23513">
    <property type="entry name" value="INTEGRAL MEMBRANE EFFLUX PROTEIN-RELATED"/>
    <property type="match status" value="1"/>
</dbReference>
<feature type="transmembrane region" description="Helical" evidence="6">
    <location>
        <begin position="7"/>
        <end position="31"/>
    </location>
</feature>
<evidence type="ECO:0000256" key="4">
    <source>
        <dbReference type="ARBA" id="ARBA00022989"/>
    </source>
</evidence>
<protein>
    <submittedName>
        <fullName evidence="7">MFS transporter</fullName>
    </submittedName>
</protein>
<feature type="transmembrane region" description="Helical" evidence="6">
    <location>
        <begin position="283"/>
        <end position="300"/>
    </location>
</feature>
<evidence type="ECO:0000256" key="5">
    <source>
        <dbReference type="ARBA" id="ARBA00023136"/>
    </source>
</evidence>
<evidence type="ECO:0000256" key="6">
    <source>
        <dbReference type="SAM" id="Phobius"/>
    </source>
</evidence>
<keyword evidence="2" id="KW-1003">Cell membrane</keyword>
<feature type="transmembrane region" description="Helical" evidence="6">
    <location>
        <begin position="251"/>
        <end position="271"/>
    </location>
</feature>
<evidence type="ECO:0000256" key="2">
    <source>
        <dbReference type="ARBA" id="ARBA00022475"/>
    </source>
</evidence>
<feature type="transmembrane region" description="Helical" evidence="6">
    <location>
        <begin position="371"/>
        <end position="390"/>
    </location>
</feature>
<dbReference type="SUPFAM" id="SSF103473">
    <property type="entry name" value="MFS general substrate transporter"/>
    <property type="match status" value="1"/>
</dbReference>
<dbReference type="Pfam" id="PF07690">
    <property type="entry name" value="MFS_1"/>
    <property type="match status" value="1"/>
</dbReference>
<feature type="transmembrane region" description="Helical" evidence="6">
    <location>
        <begin position="306"/>
        <end position="322"/>
    </location>
</feature>
<dbReference type="EMBL" id="SJTH01000053">
    <property type="protein sequence ID" value="TCJ01686.1"/>
    <property type="molecule type" value="Genomic_DNA"/>
</dbReference>
<dbReference type="STRING" id="1742358.GCA_001439605_02326"/>
<organism evidence="7 8">
    <name type="scientific">Cytobacillus praedii</name>
    <dbReference type="NCBI Taxonomy" id="1742358"/>
    <lineage>
        <taxon>Bacteria</taxon>
        <taxon>Bacillati</taxon>
        <taxon>Bacillota</taxon>
        <taxon>Bacilli</taxon>
        <taxon>Bacillales</taxon>
        <taxon>Bacillaceae</taxon>
        <taxon>Cytobacillus</taxon>
    </lineage>
</organism>
<gene>
    <name evidence="7" type="ORF">E0Y62_22835</name>
</gene>
<feature type="transmembrane region" description="Helical" evidence="6">
    <location>
        <begin position="343"/>
        <end position="365"/>
    </location>
</feature>
<keyword evidence="4 6" id="KW-1133">Transmembrane helix</keyword>
<evidence type="ECO:0000256" key="1">
    <source>
        <dbReference type="ARBA" id="ARBA00004651"/>
    </source>
</evidence>
<dbReference type="PANTHER" id="PTHR23513:SF19">
    <property type="entry name" value="MAJOR FACILITATOR SUPERFAMILY (MFS) PROFILE DOMAIN-CONTAINING PROTEIN"/>
    <property type="match status" value="1"/>
</dbReference>
<dbReference type="Gene3D" id="1.20.1250.20">
    <property type="entry name" value="MFS general substrate transporter like domains"/>
    <property type="match status" value="1"/>
</dbReference>
<feature type="transmembrane region" description="Helical" evidence="6">
    <location>
        <begin position="217"/>
        <end position="239"/>
    </location>
</feature>
<dbReference type="GO" id="GO:0022857">
    <property type="term" value="F:transmembrane transporter activity"/>
    <property type="evidence" value="ECO:0007669"/>
    <property type="project" value="InterPro"/>
</dbReference>
<dbReference type="InterPro" id="IPR036259">
    <property type="entry name" value="MFS_trans_sf"/>
</dbReference>
<dbReference type="AlphaFoldDB" id="A0A4R1AUG4"/>
<dbReference type="CDD" id="cd06173">
    <property type="entry name" value="MFS_MefA_like"/>
    <property type="match status" value="1"/>
</dbReference>
<dbReference type="Proteomes" id="UP000293846">
    <property type="component" value="Unassembled WGS sequence"/>
</dbReference>
<comment type="caution">
    <text evidence="7">The sequence shown here is derived from an EMBL/GenBank/DDBJ whole genome shotgun (WGS) entry which is preliminary data.</text>
</comment>
<keyword evidence="8" id="KW-1185">Reference proteome</keyword>
<dbReference type="OrthoDB" id="2351575at2"/>
<reference evidence="7 8" key="1">
    <citation type="submission" date="2019-03" db="EMBL/GenBank/DDBJ databases">
        <authorList>
            <person name="Jensen L."/>
            <person name="Storgaard J."/>
            <person name="Sulaj E."/>
            <person name="Schramm A."/>
            <person name="Marshall I.P.G."/>
        </authorList>
    </citation>
    <scope>NUCLEOTIDE SEQUENCE [LARGE SCALE GENOMIC DNA]</scope>
    <source>
        <strain evidence="7 8">2017H2G3</strain>
    </source>
</reference>
<keyword evidence="3 6" id="KW-0812">Transmembrane</keyword>
<comment type="subcellular location">
    <subcellularLocation>
        <location evidence="1">Cell membrane</location>
        <topology evidence="1">Multi-pass membrane protein</topology>
    </subcellularLocation>
</comment>